<accession>A0A0A8Y524</accession>
<reference evidence="1" key="1">
    <citation type="submission" date="2014-09" db="EMBL/GenBank/DDBJ databases">
        <authorList>
            <person name="Magalhaes I.L.F."/>
            <person name="Oliveira U."/>
            <person name="Santos F.R."/>
            <person name="Vidigal T.H.D.A."/>
            <person name="Brescovit A.D."/>
            <person name="Santos A.J."/>
        </authorList>
    </citation>
    <scope>NUCLEOTIDE SEQUENCE</scope>
    <source>
        <tissue evidence="1">Shoot tissue taken approximately 20 cm above the soil surface</tissue>
    </source>
</reference>
<protein>
    <submittedName>
        <fullName evidence="1">Uncharacterized protein</fullName>
    </submittedName>
</protein>
<name>A0A0A8Y524_ARUDO</name>
<evidence type="ECO:0000313" key="1">
    <source>
        <dbReference type="EMBL" id="JAD19873.1"/>
    </source>
</evidence>
<organism evidence="1">
    <name type="scientific">Arundo donax</name>
    <name type="common">Giant reed</name>
    <name type="synonym">Donax arundinaceus</name>
    <dbReference type="NCBI Taxonomy" id="35708"/>
    <lineage>
        <taxon>Eukaryota</taxon>
        <taxon>Viridiplantae</taxon>
        <taxon>Streptophyta</taxon>
        <taxon>Embryophyta</taxon>
        <taxon>Tracheophyta</taxon>
        <taxon>Spermatophyta</taxon>
        <taxon>Magnoliopsida</taxon>
        <taxon>Liliopsida</taxon>
        <taxon>Poales</taxon>
        <taxon>Poaceae</taxon>
        <taxon>PACMAD clade</taxon>
        <taxon>Arundinoideae</taxon>
        <taxon>Arundineae</taxon>
        <taxon>Arundo</taxon>
    </lineage>
</organism>
<proteinExistence type="predicted"/>
<reference evidence="1" key="2">
    <citation type="journal article" date="2015" name="Data Brief">
        <title>Shoot transcriptome of the giant reed, Arundo donax.</title>
        <authorList>
            <person name="Barrero R.A."/>
            <person name="Guerrero F.D."/>
            <person name="Moolhuijzen P."/>
            <person name="Goolsby J.A."/>
            <person name="Tidwell J."/>
            <person name="Bellgard S.E."/>
            <person name="Bellgard M.I."/>
        </authorList>
    </citation>
    <scope>NUCLEOTIDE SEQUENCE</scope>
    <source>
        <tissue evidence="1">Shoot tissue taken approximately 20 cm above the soil surface</tissue>
    </source>
</reference>
<dbReference type="AlphaFoldDB" id="A0A0A8Y524"/>
<dbReference type="EMBL" id="GBRH01278022">
    <property type="protein sequence ID" value="JAD19873.1"/>
    <property type="molecule type" value="Transcribed_RNA"/>
</dbReference>
<sequence>MLIIHSLPCILMEACSTHTKRWKRDLDRLQPAVRIT</sequence>